<dbReference type="Gene3D" id="3.40.50.300">
    <property type="entry name" value="P-loop containing nucleotide triphosphate hydrolases"/>
    <property type="match status" value="1"/>
</dbReference>
<dbReference type="InterPro" id="IPR038718">
    <property type="entry name" value="SNF2-like_sf"/>
</dbReference>
<dbReference type="SUPFAM" id="SSF52540">
    <property type="entry name" value="P-loop containing nucleoside triphosphate hydrolases"/>
    <property type="match status" value="2"/>
</dbReference>
<accession>A0ABS0SCC8</accession>
<dbReference type="InterPro" id="IPR000330">
    <property type="entry name" value="SNF2_N"/>
</dbReference>
<comment type="caution">
    <text evidence="3">The sequence shown here is derived from an EMBL/GenBank/DDBJ whole genome shotgun (WGS) entry which is preliminary data.</text>
</comment>
<evidence type="ECO:0000259" key="2">
    <source>
        <dbReference type="PROSITE" id="PS51192"/>
    </source>
</evidence>
<reference evidence="3 4" key="1">
    <citation type="submission" date="2020-10" db="EMBL/GenBank/DDBJ databases">
        <title>Aquamicrobium zhengzhouensis sp. nov., a exopolysaccharide producing bacterium isolated from farmland soil.</title>
        <authorList>
            <person name="Wang X."/>
        </authorList>
    </citation>
    <scope>NUCLEOTIDE SEQUENCE [LARGE SCALE GENOMIC DNA]</scope>
    <source>
        <strain evidence="4">cd-1</strain>
    </source>
</reference>
<keyword evidence="4" id="KW-1185">Reference proteome</keyword>
<keyword evidence="3" id="KW-0547">Nucleotide-binding</keyword>
<dbReference type="EMBL" id="JADGMQ010000002">
    <property type="protein sequence ID" value="MBI1620093.1"/>
    <property type="molecule type" value="Genomic_DNA"/>
</dbReference>
<feature type="domain" description="Helicase ATP-binding" evidence="2">
    <location>
        <begin position="37"/>
        <end position="216"/>
    </location>
</feature>
<keyword evidence="1" id="KW-0378">Hydrolase</keyword>
<organism evidence="3 4">
    <name type="scientific">Aquamicrobium zhengzhouense</name>
    <dbReference type="NCBI Taxonomy" id="2781738"/>
    <lineage>
        <taxon>Bacteria</taxon>
        <taxon>Pseudomonadati</taxon>
        <taxon>Pseudomonadota</taxon>
        <taxon>Alphaproteobacteria</taxon>
        <taxon>Hyphomicrobiales</taxon>
        <taxon>Phyllobacteriaceae</taxon>
        <taxon>Aquamicrobium</taxon>
    </lineage>
</organism>
<keyword evidence="3" id="KW-0067">ATP-binding</keyword>
<dbReference type="Pfam" id="PF00176">
    <property type="entry name" value="SNF2-rel_dom"/>
    <property type="match status" value="1"/>
</dbReference>
<dbReference type="GO" id="GO:0004386">
    <property type="term" value="F:helicase activity"/>
    <property type="evidence" value="ECO:0007669"/>
    <property type="project" value="UniProtKB-KW"/>
</dbReference>
<evidence type="ECO:0000313" key="4">
    <source>
        <dbReference type="Proteomes" id="UP000601789"/>
    </source>
</evidence>
<dbReference type="Gene3D" id="3.40.50.10810">
    <property type="entry name" value="Tandem AAA-ATPase domain"/>
    <property type="match status" value="1"/>
</dbReference>
<sequence>MTLWELILRNALGSTALTPTSGKRPESMMRSYQRFLADSITELPNVLAAAEMGMGKTGATLTGVRRVLRANPGWRCLIVAPLEVSRNTWPDEVHEWEHLEDLTYTVVCGTEKERLAALAVDADLTMINRENLLWLWKTIKGKAGWRWQVLAYDESSRLKGFTVRTKGSEKTKPQLSEFGVLVQARPLIKKVIELSGTPAPNGVWDLGGQARILFGHSSPLGENKNRFKARYFDENQYTYALTPKPGAVDEIMGHMKPVMIGLRSQDYIDLPPLYFNPVYVKLSPKLMTQYREFEETLYNQEHDIEAVNKGVLTNKLLQLANGGLYKELPPDPDDPDAKPKREVIFVHDLKLKALESIIAEAAGKPVLIAYSFKFDKAQIKKRFKDAVFFDEEPNFVKKWNKGEIKIGVSHPASIGHGLNLQHGGHIQVWFGLSWSLELWDQFNRRLARPGQKAPTVFVHVIMAKGTVDERQYESLQTKGITQDDITERIRVRSIPT</sequence>
<evidence type="ECO:0000313" key="3">
    <source>
        <dbReference type="EMBL" id="MBI1620093.1"/>
    </source>
</evidence>
<dbReference type="RefSeq" id="WP_198475066.1">
    <property type="nucleotide sequence ID" value="NZ_JADGMQ010000002.1"/>
</dbReference>
<dbReference type="Proteomes" id="UP000601789">
    <property type="component" value="Unassembled WGS sequence"/>
</dbReference>
<gene>
    <name evidence="3" type="ORF">IOD40_05365</name>
</gene>
<evidence type="ECO:0000256" key="1">
    <source>
        <dbReference type="ARBA" id="ARBA00022801"/>
    </source>
</evidence>
<dbReference type="PROSITE" id="PS51192">
    <property type="entry name" value="HELICASE_ATP_BIND_1"/>
    <property type="match status" value="1"/>
</dbReference>
<dbReference type="InterPro" id="IPR014001">
    <property type="entry name" value="Helicase_ATP-bd"/>
</dbReference>
<dbReference type="PANTHER" id="PTHR45766">
    <property type="entry name" value="DNA ANNEALING HELICASE AND ENDONUCLEASE ZRANB3 FAMILY MEMBER"/>
    <property type="match status" value="1"/>
</dbReference>
<proteinExistence type="predicted"/>
<keyword evidence="3" id="KW-0347">Helicase</keyword>
<protein>
    <submittedName>
        <fullName evidence="3">DEAD/DEAH box helicase</fullName>
    </submittedName>
</protein>
<dbReference type="PANTHER" id="PTHR45766:SF6">
    <property type="entry name" value="SWI_SNF-RELATED MATRIX-ASSOCIATED ACTIN-DEPENDENT REGULATOR OF CHROMATIN SUBFAMILY A-LIKE PROTEIN 1"/>
    <property type="match status" value="1"/>
</dbReference>
<dbReference type="InterPro" id="IPR027417">
    <property type="entry name" value="P-loop_NTPase"/>
</dbReference>
<dbReference type="SMART" id="SM00487">
    <property type="entry name" value="DEXDc"/>
    <property type="match status" value="1"/>
</dbReference>
<name>A0ABS0SCC8_9HYPH</name>